<evidence type="ECO:0000313" key="11">
    <source>
        <dbReference type="EMBL" id="QBQ56123.1"/>
    </source>
</evidence>
<dbReference type="SUPFAM" id="SSF53335">
    <property type="entry name" value="S-adenosyl-L-methionine-dependent methyltransferases"/>
    <property type="match status" value="1"/>
</dbReference>
<dbReference type="KEGG" id="nwr:E3U44_17615"/>
<feature type="domain" description="Methyltransferase" evidence="10">
    <location>
        <begin position="55"/>
        <end position="237"/>
    </location>
</feature>
<dbReference type="GO" id="GO:0030791">
    <property type="term" value="F:arsenite methyltransferase activity"/>
    <property type="evidence" value="ECO:0007669"/>
    <property type="project" value="UniProtKB-EC"/>
</dbReference>
<dbReference type="CDD" id="cd02440">
    <property type="entry name" value="AdoMet_MTases"/>
    <property type="match status" value="1"/>
</dbReference>
<dbReference type="EMBL" id="CP038033">
    <property type="protein sequence ID" value="QBQ56123.1"/>
    <property type="molecule type" value="Genomic_DNA"/>
</dbReference>
<evidence type="ECO:0000256" key="6">
    <source>
        <dbReference type="ARBA" id="ARBA00047941"/>
    </source>
</evidence>
<feature type="region of interest" description="Disordered" evidence="9">
    <location>
        <begin position="351"/>
        <end position="374"/>
    </location>
</feature>
<dbReference type="OrthoDB" id="9772751at2"/>
<comment type="catalytic activity">
    <reaction evidence="7">
        <text>arsenic triglutathione + 2 [thioredoxin]-dithiol + 2 S-adenosyl-L-methionine + H2O = dimethylarsinous acid + 2 [thioredoxin]-disulfide + 3 glutathione + 2 S-adenosyl-L-homocysteine + 2 H(+)</text>
        <dbReference type="Rhea" id="RHEA:69464"/>
        <dbReference type="Rhea" id="RHEA-COMP:10698"/>
        <dbReference type="Rhea" id="RHEA-COMP:10700"/>
        <dbReference type="ChEBI" id="CHEBI:15377"/>
        <dbReference type="ChEBI" id="CHEBI:15378"/>
        <dbReference type="ChEBI" id="CHEBI:23808"/>
        <dbReference type="ChEBI" id="CHEBI:29950"/>
        <dbReference type="ChEBI" id="CHEBI:50058"/>
        <dbReference type="ChEBI" id="CHEBI:57856"/>
        <dbReference type="ChEBI" id="CHEBI:57925"/>
        <dbReference type="ChEBI" id="CHEBI:59789"/>
        <dbReference type="ChEBI" id="CHEBI:183640"/>
        <dbReference type="EC" id="2.1.1.137"/>
    </reaction>
</comment>
<comment type="similarity">
    <text evidence="3">Belongs to the methyltransferase superfamily. Arsenite methyltransferase family.</text>
</comment>
<comment type="catalytic activity">
    <reaction evidence="8">
        <text>arsenic triglutathione + 3 [thioredoxin]-dithiol + 3 S-adenosyl-L-methionine = trimethylarsine + 3 [thioredoxin]-disulfide + 3 glutathione + 3 S-adenosyl-L-homocysteine + 3 H(+)</text>
        <dbReference type="Rhea" id="RHEA:69432"/>
        <dbReference type="Rhea" id="RHEA-COMP:10698"/>
        <dbReference type="Rhea" id="RHEA-COMP:10700"/>
        <dbReference type="ChEBI" id="CHEBI:15378"/>
        <dbReference type="ChEBI" id="CHEBI:27130"/>
        <dbReference type="ChEBI" id="CHEBI:29950"/>
        <dbReference type="ChEBI" id="CHEBI:50058"/>
        <dbReference type="ChEBI" id="CHEBI:57856"/>
        <dbReference type="ChEBI" id="CHEBI:57925"/>
        <dbReference type="ChEBI" id="CHEBI:59789"/>
        <dbReference type="ChEBI" id="CHEBI:183640"/>
        <dbReference type="EC" id="2.1.1.137"/>
    </reaction>
</comment>
<dbReference type="PANTHER" id="PTHR43675">
    <property type="entry name" value="ARSENITE METHYLTRANSFERASE"/>
    <property type="match status" value="1"/>
</dbReference>
<evidence type="ECO:0000256" key="5">
    <source>
        <dbReference type="ARBA" id="ARBA00034545"/>
    </source>
</evidence>
<keyword evidence="2" id="KW-0949">S-adenosyl-L-methionine</keyword>
<reference evidence="11 12" key="1">
    <citation type="submission" date="2019-03" db="EMBL/GenBank/DDBJ databases">
        <title>The genome sequence of Nitrosococcus wardiae strain D1FHST reveals the archetypal metabolic capacity of ammonia-oxidizing Gammaproteobacteria.</title>
        <authorList>
            <person name="Wang L."/>
            <person name="Lim C.K."/>
            <person name="Hanson T.E."/>
            <person name="Dang H."/>
            <person name="Klotz M.G."/>
        </authorList>
    </citation>
    <scope>NUCLEOTIDE SEQUENCE [LARGE SCALE GENOMIC DNA]</scope>
    <source>
        <strain evidence="11 12">D1FHS</strain>
    </source>
</reference>
<dbReference type="AlphaFoldDB" id="A0A4P7C0P5"/>
<dbReference type="GO" id="GO:0032259">
    <property type="term" value="P:methylation"/>
    <property type="evidence" value="ECO:0007669"/>
    <property type="project" value="UniProtKB-KW"/>
</dbReference>
<dbReference type="RefSeq" id="WP_134359375.1">
    <property type="nucleotide sequence ID" value="NZ_CP038033.1"/>
</dbReference>
<accession>A0A4P7C0P5</accession>
<keyword evidence="12" id="KW-1185">Reference proteome</keyword>
<sequence>MSQQVNVLERYSEGAQAHQTELCCAVEYDSRLLQILPQEIIDKDYGCGDPSPYIREGDVVLDLGSGGGKICYIAAQLVGAQGRVIGVDMNDDMLALAQKYQAEMAKRLGGERVEFKKGLIQDLALDLAAVDAYLAANPVSKSRDLARLEAFKTQQRQETPLIPDSSVDLVISNCVLNLVEDGAKAQMVAEIFRVLRPGGRVAISDIISDEVVPQHLRDDPKLWSGCISGAFQEKEFLDAFLAMGFVAVSYDKWEAEPWQVVEGIEFRSATLTAVKPEGSECMDVGQAVIYKGPYTQVHDEEGHVFPRGERIAVCERTFRLLTTGPYNDDFIGISPAVSQEPVTWCAPAGTRRPAQETKGGIHQGGSCAESGCCS</sequence>
<evidence type="ECO:0000256" key="3">
    <source>
        <dbReference type="ARBA" id="ARBA00034487"/>
    </source>
</evidence>
<dbReference type="Pfam" id="PF13847">
    <property type="entry name" value="Methyltransf_31"/>
    <property type="match status" value="1"/>
</dbReference>
<evidence type="ECO:0000256" key="9">
    <source>
        <dbReference type="SAM" id="MobiDB-lite"/>
    </source>
</evidence>
<dbReference type="PANTHER" id="PTHR43675:SF8">
    <property type="entry name" value="ARSENITE METHYLTRANSFERASE"/>
    <property type="match status" value="1"/>
</dbReference>
<evidence type="ECO:0000256" key="8">
    <source>
        <dbReference type="ARBA" id="ARBA00048428"/>
    </source>
</evidence>
<dbReference type="InterPro" id="IPR026669">
    <property type="entry name" value="Arsenite_MeTrfase-like"/>
</dbReference>
<dbReference type="Gene3D" id="3.40.50.150">
    <property type="entry name" value="Vaccinia Virus protein VP39"/>
    <property type="match status" value="1"/>
</dbReference>
<dbReference type="InterPro" id="IPR025714">
    <property type="entry name" value="Methyltranfer_dom"/>
</dbReference>
<evidence type="ECO:0000259" key="10">
    <source>
        <dbReference type="Pfam" id="PF13847"/>
    </source>
</evidence>
<evidence type="ECO:0000256" key="7">
    <source>
        <dbReference type="ARBA" id="ARBA00047943"/>
    </source>
</evidence>
<dbReference type="EC" id="2.1.1.137" evidence="4"/>
<evidence type="ECO:0000313" key="12">
    <source>
        <dbReference type="Proteomes" id="UP000294325"/>
    </source>
</evidence>
<dbReference type="InterPro" id="IPR029063">
    <property type="entry name" value="SAM-dependent_MTases_sf"/>
</dbReference>
<protein>
    <recommendedName>
        <fullName evidence="5">Arsenite methyltransferase</fullName>
        <ecNumber evidence="4">2.1.1.137</ecNumber>
    </recommendedName>
</protein>
<evidence type="ECO:0000256" key="2">
    <source>
        <dbReference type="ARBA" id="ARBA00022691"/>
    </source>
</evidence>
<keyword evidence="11" id="KW-0489">Methyltransferase</keyword>
<evidence type="ECO:0000256" key="4">
    <source>
        <dbReference type="ARBA" id="ARBA00034521"/>
    </source>
</evidence>
<comment type="catalytic activity">
    <reaction evidence="6">
        <text>arsenic triglutathione + [thioredoxin]-dithiol + S-adenosyl-L-methionine + 2 H2O = methylarsonous acid + [thioredoxin]-disulfide + 3 glutathione + S-adenosyl-L-homocysteine + H(+)</text>
        <dbReference type="Rhea" id="RHEA:69460"/>
        <dbReference type="Rhea" id="RHEA-COMP:10698"/>
        <dbReference type="Rhea" id="RHEA-COMP:10700"/>
        <dbReference type="ChEBI" id="CHEBI:15377"/>
        <dbReference type="ChEBI" id="CHEBI:15378"/>
        <dbReference type="ChEBI" id="CHEBI:17826"/>
        <dbReference type="ChEBI" id="CHEBI:29950"/>
        <dbReference type="ChEBI" id="CHEBI:50058"/>
        <dbReference type="ChEBI" id="CHEBI:57856"/>
        <dbReference type="ChEBI" id="CHEBI:57925"/>
        <dbReference type="ChEBI" id="CHEBI:59789"/>
        <dbReference type="ChEBI" id="CHEBI:183640"/>
        <dbReference type="EC" id="2.1.1.137"/>
    </reaction>
</comment>
<dbReference type="Proteomes" id="UP000294325">
    <property type="component" value="Chromosome"/>
</dbReference>
<gene>
    <name evidence="11" type="ORF">E3U44_17615</name>
</gene>
<evidence type="ECO:0000256" key="1">
    <source>
        <dbReference type="ARBA" id="ARBA00022679"/>
    </source>
</evidence>
<keyword evidence="1 11" id="KW-0808">Transferase</keyword>
<proteinExistence type="inferred from homology"/>
<organism evidence="11 12">
    <name type="scientific">Nitrosococcus wardiae</name>
    <dbReference type="NCBI Taxonomy" id="1814290"/>
    <lineage>
        <taxon>Bacteria</taxon>
        <taxon>Pseudomonadati</taxon>
        <taxon>Pseudomonadota</taxon>
        <taxon>Gammaproteobacteria</taxon>
        <taxon>Chromatiales</taxon>
        <taxon>Chromatiaceae</taxon>
        <taxon>Nitrosococcus</taxon>
    </lineage>
</organism>
<name>A0A4P7C0P5_9GAMM</name>